<dbReference type="PATRIC" id="fig|1228997.3.peg.244"/>
<name>J9QSP4_RIEAN</name>
<evidence type="ECO:0000313" key="3">
    <source>
        <dbReference type="Proteomes" id="UP000006276"/>
    </source>
</evidence>
<dbReference type="HOGENOM" id="CLU_1495117_0_0_10"/>
<keyword evidence="1" id="KW-0472">Membrane</keyword>
<keyword evidence="3" id="KW-1185">Reference proteome</keyword>
<proteinExistence type="predicted"/>
<dbReference type="EMBL" id="CP003787">
    <property type="protein sequence ID" value="AFR34856.1"/>
    <property type="molecule type" value="Genomic_DNA"/>
</dbReference>
<sequence>MITILIIIFSIFILSIILFFIFVKKFNGLKEVSIIISCILVLVFASFYIFGNNDSETIKNILNESKLNLNDDFKIVNNEDSQTLVDYYINYEISISEKDKNNLISQIESTKKFQRLKDESEYDDYLKDEYVKEVDGNQIIRNFSLKNGYYRMITFSNSSRRLEIEVEATENKVKITDEAN</sequence>
<protein>
    <submittedName>
        <fullName evidence="2">Uncharacterized protein</fullName>
    </submittedName>
</protein>
<accession>J9QSP4</accession>
<dbReference type="AlphaFoldDB" id="J9QSP4"/>
<evidence type="ECO:0000313" key="2">
    <source>
        <dbReference type="EMBL" id="AFR34856.1"/>
    </source>
</evidence>
<gene>
    <name evidence="2" type="ORF">B739_0249</name>
</gene>
<keyword evidence="1" id="KW-0812">Transmembrane</keyword>
<keyword evidence="1" id="KW-1133">Transmembrane helix</keyword>
<dbReference type="RefSeq" id="WP_014937328.1">
    <property type="nucleotide sequence ID" value="NC_018609.1"/>
</dbReference>
<feature type="transmembrane region" description="Helical" evidence="1">
    <location>
        <begin position="32"/>
        <end position="51"/>
    </location>
</feature>
<dbReference type="Proteomes" id="UP000006276">
    <property type="component" value="Chromosome"/>
</dbReference>
<reference evidence="2 3" key="1">
    <citation type="submission" date="2012-09" db="EMBL/GenBank/DDBJ databases">
        <title>Riemerella anatipestifer vaccine strains.</title>
        <authorList>
            <person name="Chun C.A."/>
            <person name="Shu W.M."/>
            <person name="Kang Z.D."/>
            <person name="Jia W.X."/>
        </authorList>
    </citation>
    <scope>NUCLEOTIDE SEQUENCE [LARGE SCALE GENOMIC DNA]</scope>
    <source>
        <strain evidence="2 3">RA-CH-1</strain>
    </source>
</reference>
<organism evidence="2 3">
    <name type="scientific">Riemerella anatipestifer RA-CH-1</name>
    <dbReference type="NCBI Taxonomy" id="1228997"/>
    <lineage>
        <taxon>Bacteria</taxon>
        <taxon>Pseudomonadati</taxon>
        <taxon>Bacteroidota</taxon>
        <taxon>Flavobacteriia</taxon>
        <taxon>Flavobacteriales</taxon>
        <taxon>Weeksellaceae</taxon>
        <taxon>Riemerella</taxon>
    </lineage>
</organism>
<evidence type="ECO:0000256" key="1">
    <source>
        <dbReference type="SAM" id="Phobius"/>
    </source>
</evidence>
<feature type="transmembrane region" description="Helical" evidence="1">
    <location>
        <begin position="6"/>
        <end position="23"/>
    </location>
</feature>
<dbReference type="KEGG" id="rag:B739_0249"/>